<dbReference type="Pfam" id="PF02654">
    <property type="entry name" value="CobS"/>
    <property type="match status" value="1"/>
</dbReference>
<keyword evidence="7 19" id="KW-1003">Cell membrane</keyword>
<evidence type="ECO:0000256" key="10">
    <source>
        <dbReference type="ARBA" id="ARBA00022692"/>
    </source>
</evidence>
<evidence type="ECO:0000256" key="13">
    <source>
        <dbReference type="ARBA" id="ARBA00023136"/>
    </source>
</evidence>
<dbReference type="NCBIfam" id="NF001277">
    <property type="entry name" value="PRK00235.1-3"/>
    <property type="match status" value="1"/>
</dbReference>
<dbReference type="GO" id="GO:0009236">
    <property type="term" value="P:cobalamin biosynthetic process"/>
    <property type="evidence" value="ECO:0007669"/>
    <property type="project" value="UniProtKB-UniRule"/>
</dbReference>
<comment type="similarity">
    <text evidence="4 19">Belongs to the CobS family.</text>
</comment>
<keyword evidence="12 19" id="KW-1133">Transmembrane helix</keyword>
<evidence type="ECO:0000256" key="15">
    <source>
        <dbReference type="ARBA" id="ARBA00032605"/>
    </source>
</evidence>
<name>A0A1I6QJJ0_9FLAO</name>
<dbReference type="PANTHER" id="PTHR34148:SF1">
    <property type="entry name" value="ADENOSYLCOBINAMIDE-GDP RIBAZOLETRANSFERASE"/>
    <property type="match status" value="1"/>
</dbReference>
<comment type="catalytic activity">
    <reaction evidence="18 19">
        <text>alpha-ribazole 5'-phosphate + adenosylcob(III)inamide-GDP = adenosylcob(III)alamin 5'-phosphate + GMP + H(+)</text>
        <dbReference type="Rhea" id="RHEA:23560"/>
        <dbReference type="ChEBI" id="CHEBI:15378"/>
        <dbReference type="ChEBI" id="CHEBI:57918"/>
        <dbReference type="ChEBI" id="CHEBI:58115"/>
        <dbReference type="ChEBI" id="CHEBI:60487"/>
        <dbReference type="ChEBI" id="CHEBI:60493"/>
        <dbReference type="EC" id="2.7.8.26"/>
    </reaction>
</comment>
<keyword evidence="8 19" id="KW-0169">Cobalamin biosynthesis</keyword>
<feature type="transmembrane region" description="Helical" evidence="19">
    <location>
        <begin position="232"/>
        <end position="251"/>
    </location>
</feature>
<evidence type="ECO:0000256" key="5">
    <source>
        <dbReference type="ARBA" id="ARBA00013200"/>
    </source>
</evidence>
<dbReference type="EC" id="2.7.8.26" evidence="5 19"/>
<sequence length="254" mass="28204">MLKKELHIFLTAIMFFTRIPCPNWVDHNPDYLSKSSKYFSLVGIIVGSIGALAFYGSLYLLPLEIAILLSMAATIYTTGAFHEDGFADVCDGLGGGWTKEKILSIMKDSRLGTYGAVGLILILTIKFFALKSSPNSLIPILLISGHSLSRFMATTLIYTHPYVRDDINSKAKPAAKSINIKMIIISGLFGIAPLFLFFSPWVFISIIPVYFAKMYLGKKFMKWLGGHTGDCAGATQQLCEVVFYLSILIIWKYI</sequence>
<evidence type="ECO:0000313" key="21">
    <source>
        <dbReference type="Proteomes" id="UP000183209"/>
    </source>
</evidence>
<evidence type="ECO:0000256" key="6">
    <source>
        <dbReference type="ARBA" id="ARBA00015850"/>
    </source>
</evidence>
<feature type="transmembrane region" description="Helical" evidence="19">
    <location>
        <begin position="37"/>
        <end position="61"/>
    </location>
</feature>
<evidence type="ECO:0000256" key="1">
    <source>
        <dbReference type="ARBA" id="ARBA00001946"/>
    </source>
</evidence>
<comment type="subcellular location">
    <subcellularLocation>
        <location evidence="2 19">Cell membrane</location>
        <topology evidence="2 19">Multi-pass membrane protein</topology>
    </subcellularLocation>
</comment>
<evidence type="ECO:0000256" key="16">
    <source>
        <dbReference type="ARBA" id="ARBA00032853"/>
    </source>
</evidence>
<evidence type="ECO:0000256" key="2">
    <source>
        <dbReference type="ARBA" id="ARBA00004651"/>
    </source>
</evidence>
<dbReference type="RefSeq" id="WP_317039383.1">
    <property type="nucleotide sequence ID" value="NZ_FPAG01000002.1"/>
</dbReference>
<comment type="catalytic activity">
    <reaction evidence="17 19">
        <text>alpha-ribazole + adenosylcob(III)inamide-GDP = adenosylcob(III)alamin + GMP + H(+)</text>
        <dbReference type="Rhea" id="RHEA:16049"/>
        <dbReference type="ChEBI" id="CHEBI:10329"/>
        <dbReference type="ChEBI" id="CHEBI:15378"/>
        <dbReference type="ChEBI" id="CHEBI:18408"/>
        <dbReference type="ChEBI" id="CHEBI:58115"/>
        <dbReference type="ChEBI" id="CHEBI:60487"/>
        <dbReference type="EC" id="2.7.8.26"/>
    </reaction>
</comment>
<evidence type="ECO:0000256" key="3">
    <source>
        <dbReference type="ARBA" id="ARBA00004663"/>
    </source>
</evidence>
<dbReference type="NCBIfam" id="TIGR00317">
    <property type="entry name" value="cobS"/>
    <property type="match status" value="1"/>
</dbReference>
<keyword evidence="10 19" id="KW-0812">Transmembrane</keyword>
<evidence type="ECO:0000256" key="7">
    <source>
        <dbReference type="ARBA" id="ARBA00022475"/>
    </source>
</evidence>
<feature type="transmembrane region" description="Helical" evidence="19">
    <location>
        <begin position="111"/>
        <end position="130"/>
    </location>
</feature>
<feature type="transmembrane region" description="Helical" evidence="19">
    <location>
        <begin position="180"/>
        <end position="212"/>
    </location>
</feature>
<dbReference type="UniPathway" id="UPA00148">
    <property type="reaction ID" value="UER00238"/>
</dbReference>
<keyword evidence="13 19" id="KW-0472">Membrane</keyword>
<evidence type="ECO:0000256" key="19">
    <source>
        <dbReference type="HAMAP-Rule" id="MF_00719"/>
    </source>
</evidence>
<feature type="transmembrane region" description="Helical" evidence="19">
    <location>
        <begin position="136"/>
        <end position="159"/>
    </location>
</feature>
<evidence type="ECO:0000256" key="9">
    <source>
        <dbReference type="ARBA" id="ARBA00022679"/>
    </source>
</evidence>
<evidence type="ECO:0000256" key="18">
    <source>
        <dbReference type="ARBA" id="ARBA00049504"/>
    </source>
</evidence>
<dbReference type="Proteomes" id="UP000183209">
    <property type="component" value="Unassembled WGS sequence"/>
</dbReference>
<comment type="cofactor">
    <cofactor evidence="1 19">
        <name>Mg(2+)</name>
        <dbReference type="ChEBI" id="CHEBI:18420"/>
    </cofactor>
</comment>
<dbReference type="GO" id="GO:0008818">
    <property type="term" value="F:cobalamin 5'-phosphate synthase activity"/>
    <property type="evidence" value="ECO:0007669"/>
    <property type="project" value="UniProtKB-UniRule"/>
</dbReference>
<dbReference type="GO" id="GO:0051073">
    <property type="term" value="F:adenosylcobinamide-GDP ribazoletransferase activity"/>
    <property type="evidence" value="ECO:0007669"/>
    <property type="project" value="UniProtKB-UniRule"/>
</dbReference>
<dbReference type="AlphaFoldDB" id="A0A1I6QJJ0"/>
<keyword evidence="9 19" id="KW-0808">Transferase</keyword>
<evidence type="ECO:0000256" key="4">
    <source>
        <dbReference type="ARBA" id="ARBA00010561"/>
    </source>
</evidence>
<evidence type="ECO:0000256" key="14">
    <source>
        <dbReference type="ARBA" id="ARBA00025228"/>
    </source>
</evidence>
<organism evidence="20 21">
    <name type="scientific">Zhouia amylolytica</name>
    <dbReference type="NCBI Taxonomy" id="376730"/>
    <lineage>
        <taxon>Bacteria</taxon>
        <taxon>Pseudomonadati</taxon>
        <taxon>Bacteroidota</taxon>
        <taxon>Flavobacteriia</taxon>
        <taxon>Flavobacteriales</taxon>
        <taxon>Flavobacteriaceae</taxon>
        <taxon>Zhouia</taxon>
    </lineage>
</organism>
<comment type="pathway">
    <text evidence="3 19">Cofactor biosynthesis; adenosylcobalamin biosynthesis; adenosylcobalamin from cob(II)yrinate a,c-diamide: step 7/7.</text>
</comment>
<comment type="function">
    <text evidence="14 19">Joins adenosylcobinamide-GDP and alpha-ribazole to generate adenosylcobalamin (Ado-cobalamin). Also synthesizes adenosylcobalamin 5'-phosphate from adenosylcobinamide-GDP and alpha-ribazole 5'-phosphate.</text>
</comment>
<gene>
    <name evidence="19" type="primary">cobS</name>
    <name evidence="20" type="ORF">SAMN04487906_0691</name>
</gene>
<evidence type="ECO:0000256" key="12">
    <source>
        <dbReference type="ARBA" id="ARBA00022989"/>
    </source>
</evidence>
<dbReference type="GO" id="GO:0005886">
    <property type="term" value="C:plasma membrane"/>
    <property type="evidence" value="ECO:0007669"/>
    <property type="project" value="UniProtKB-SubCell"/>
</dbReference>
<evidence type="ECO:0000313" key="20">
    <source>
        <dbReference type="EMBL" id="SFS52611.1"/>
    </source>
</evidence>
<evidence type="ECO:0000256" key="8">
    <source>
        <dbReference type="ARBA" id="ARBA00022573"/>
    </source>
</evidence>
<dbReference type="HAMAP" id="MF_00719">
    <property type="entry name" value="CobS"/>
    <property type="match status" value="1"/>
</dbReference>
<keyword evidence="11 19" id="KW-0460">Magnesium</keyword>
<protein>
    <recommendedName>
        <fullName evidence="6 19">Adenosylcobinamide-GDP ribazoletransferase</fullName>
        <ecNumber evidence="5 19">2.7.8.26</ecNumber>
    </recommendedName>
    <alternativeName>
        <fullName evidence="16 19">Cobalamin synthase</fullName>
    </alternativeName>
    <alternativeName>
        <fullName evidence="15 19">Cobalamin-5'-phosphate synthase</fullName>
    </alternativeName>
</protein>
<reference evidence="20 21" key="1">
    <citation type="submission" date="2016-10" db="EMBL/GenBank/DDBJ databases">
        <authorList>
            <person name="de Groot N.N."/>
        </authorList>
    </citation>
    <scope>NUCLEOTIDE SEQUENCE [LARGE SCALE GENOMIC DNA]</scope>
    <source>
        <strain evidence="20 21">CGMCC 1.6114</strain>
    </source>
</reference>
<evidence type="ECO:0000256" key="17">
    <source>
        <dbReference type="ARBA" id="ARBA00048623"/>
    </source>
</evidence>
<dbReference type="InterPro" id="IPR003805">
    <property type="entry name" value="CobS"/>
</dbReference>
<evidence type="ECO:0000256" key="11">
    <source>
        <dbReference type="ARBA" id="ARBA00022842"/>
    </source>
</evidence>
<dbReference type="PANTHER" id="PTHR34148">
    <property type="entry name" value="ADENOSYLCOBINAMIDE-GDP RIBAZOLETRANSFERASE"/>
    <property type="match status" value="1"/>
</dbReference>
<dbReference type="EMBL" id="FPAG01000002">
    <property type="protein sequence ID" value="SFS52611.1"/>
    <property type="molecule type" value="Genomic_DNA"/>
</dbReference>
<accession>A0A1I6QJJ0</accession>
<proteinExistence type="inferred from homology"/>